<dbReference type="AlphaFoldDB" id="A0AAU3H073"/>
<dbReference type="GO" id="GO:0051538">
    <property type="term" value="F:3 iron, 4 sulfur cluster binding"/>
    <property type="evidence" value="ECO:0007669"/>
    <property type="project" value="UniProtKB-KW"/>
</dbReference>
<sequence length="67" mass="6916">MNVTIDEDKCCGAGQCVLIAPDVFDQREDDGVVVLLDAAPPQEQHAAVGEAAAVCPAAAIQLTPPTR</sequence>
<keyword evidence="2 8" id="KW-0813">Transport</keyword>
<keyword evidence="7" id="KW-0003">3Fe-4S</keyword>
<organism evidence="10">
    <name type="scientific">Streptomyces sp. NBC_01401</name>
    <dbReference type="NCBI Taxonomy" id="2903854"/>
    <lineage>
        <taxon>Bacteria</taxon>
        <taxon>Bacillati</taxon>
        <taxon>Actinomycetota</taxon>
        <taxon>Actinomycetes</taxon>
        <taxon>Kitasatosporales</taxon>
        <taxon>Streptomycetaceae</taxon>
        <taxon>Streptomyces</taxon>
    </lineage>
</organism>
<evidence type="ECO:0000256" key="4">
    <source>
        <dbReference type="ARBA" id="ARBA00022982"/>
    </source>
</evidence>
<dbReference type="InterPro" id="IPR051269">
    <property type="entry name" value="Fe-S_cluster_ET"/>
</dbReference>
<evidence type="ECO:0000256" key="7">
    <source>
        <dbReference type="ARBA" id="ARBA00023291"/>
    </source>
</evidence>
<evidence type="ECO:0000256" key="8">
    <source>
        <dbReference type="RuleBase" id="RU368020"/>
    </source>
</evidence>
<feature type="domain" description="4Fe-4S ferredoxin-type" evidence="9">
    <location>
        <begin position="1"/>
        <end position="29"/>
    </location>
</feature>
<evidence type="ECO:0000256" key="1">
    <source>
        <dbReference type="ARBA" id="ARBA00001927"/>
    </source>
</evidence>
<protein>
    <recommendedName>
        <fullName evidence="8">Ferredoxin</fullName>
    </recommendedName>
</protein>
<evidence type="ECO:0000256" key="3">
    <source>
        <dbReference type="ARBA" id="ARBA00022723"/>
    </source>
</evidence>
<keyword evidence="6 8" id="KW-0411">Iron-sulfur</keyword>
<keyword evidence="4 8" id="KW-0249">Electron transport</keyword>
<dbReference type="GO" id="GO:0009055">
    <property type="term" value="F:electron transfer activity"/>
    <property type="evidence" value="ECO:0007669"/>
    <property type="project" value="UniProtKB-UniRule"/>
</dbReference>
<dbReference type="PANTHER" id="PTHR36923">
    <property type="entry name" value="FERREDOXIN"/>
    <property type="match status" value="1"/>
</dbReference>
<dbReference type="PANTHER" id="PTHR36923:SF3">
    <property type="entry name" value="FERREDOXIN"/>
    <property type="match status" value="1"/>
</dbReference>
<dbReference type="PRINTS" id="PR00352">
    <property type="entry name" value="3FE4SFRDOXIN"/>
</dbReference>
<evidence type="ECO:0000313" key="10">
    <source>
        <dbReference type="EMBL" id="WTY98914.1"/>
    </source>
</evidence>
<comment type="cofactor">
    <cofactor evidence="1">
        <name>[3Fe-4S] cluster</name>
        <dbReference type="ChEBI" id="CHEBI:21137"/>
    </cofactor>
</comment>
<name>A0AAU3H073_9ACTN</name>
<dbReference type="InterPro" id="IPR017896">
    <property type="entry name" value="4Fe4S_Fe-S-bd"/>
</dbReference>
<reference evidence="10" key="1">
    <citation type="submission" date="2022-10" db="EMBL/GenBank/DDBJ databases">
        <title>The complete genomes of actinobacterial strains from the NBC collection.</title>
        <authorList>
            <person name="Joergensen T.S."/>
            <person name="Alvarez Arevalo M."/>
            <person name="Sterndorff E.B."/>
            <person name="Faurdal D."/>
            <person name="Vuksanovic O."/>
            <person name="Mourched A.-S."/>
            <person name="Charusanti P."/>
            <person name="Shaw S."/>
            <person name="Blin K."/>
            <person name="Weber T."/>
        </authorList>
    </citation>
    <scope>NUCLEOTIDE SEQUENCE</scope>
    <source>
        <strain evidence="10">NBC_01401</strain>
    </source>
</reference>
<dbReference type="Pfam" id="PF13370">
    <property type="entry name" value="Fer4_13"/>
    <property type="match status" value="1"/>
</dbReference>
<dbReference type="EMBL" id="CP109535">
    <property type="protein sequence ID" value="WTY98914.1"/>
    <property type="molecule type" value="Genomic_DNA"/>
</dbReference>
<dbReference type="Gene3D" id="3.30.70.20">
    <property type="match status" value="1"/>
</dbReference>
<evidence type="ECO:0000256" key="2">
    <source>
        <dbReference type="ARBA" id="ARBA00022448"/>
    </source>
</evidence>
<dbReference type="SUPFAM" id="SSF54862">
    <property type="entry name" value="4Fe-4S ferredoxins"/>
    <property type="match status" value="1"/>
</dbReference>
<accession>A0AAU3H073</accession>
<evidence type="ECO:0000259" key="9">
    <source>
        <dbReference type="PROSITE" id="PS51379"/>
    </source>
</evidence>
<dbReference type="InterPro" id="IPR001080">
    <property type="entry name" value="3Fe4S_ferredoxin"/>
</dbReference>
<keyword evidence="5 8" id="KW-0408">Iron</keyword>
<proteinExistence type="predicted"/>
<comment type="function">
    <text evidence="8">Ferredoxins are iron-sulfur proteins that transfer electrons in a wide variety of metabolic reactions.</text>
</comment>
<evidence type="ECO:0000256" key="5">
    <source>
        <dbReference type="ARBA" id="ARBA00023004"/>
    </source>
</evidence>
<evidence type="ECO:0000256" key="6">
    <source>
        <dbReference type="ARBA" id="ARBA00023014"/>
    </source>
</evidence>
<gene>
    <name evidence="10" type="ORF">OG626_30465</name>
</gene>
<keyword evidence="3 8" id="KW-0479">Metal-binding</keyword>
<dbReference type="GO" id="GO:0005506">
    <property type="term" value="F:iron ion binding"/>
    <property type="evidence" value="ECO:0007669"/>
    <property type="project" value="UniProtKB-UniRule"/>
</dbReference>
<dbReference type="PROSITE" id="PS51379">
    <property type="entry name" value="4FE4S_FER_2"/>
    <property type="match status" value="1"/>
</dbReference>